<dbReference type="SUPFAM" id="SSF54236">
    <property type="entry name" value="Ubiquitin-like"/>
    <property type="match status" value="2"/>
</dbReference>
<dbReference type="GeneID" id="104747253"/>
<keyword evidence="2" id="KW-1185">Reference proteome</keyword>
<reference evidence="2" key="1">
    <citation type="journal article" date="2014" name="Nat. Commun.">
        <title>The emerging biofuel crop Camelina sativa retains a highly undifferentiated hexaploid genome structure.</title>
        <authorList>
            <person name="Kagale S."/>
            <person name="Koh C."/>
            <person name="Nixon J."/>
            <person name="Bollina V."/>
            <person name="Clarke W.E."/>
            <person name="Tuteja R."/>
            <person name="Spillane C."/>
            <person name="Robinson S.J."/>
            <person name="Links M.G."/>
            <person name="Clarke C."/>
            <person name="Higgins E.E."/>
            <person name="Huebert T."/>
            <person name="Sharpe A.G."/>
            <person name="Parkin I.A."/>
        </authorList>
    </citation>
    <scope>NUCLEOTIDE SEQUENCE [LARGE SCALE GENOMIC DNA]</scope>
    <source>
        <strain evidence="2">cv. DH55</strain>
    </source>
</reference>
<evidence type="ECO:0000313" key="3">
    <source>
        <dbReference type="RefSeq" id="XP_010467162.2"/>
    </source>
</evidence>
<reference evidence="3" key="2">
    <citation type="submission" date="2025-08" db="UniProtKB">
        <authorList>
            <consortium name="RefSeq"/>
        </authorList>
    </citation>
    <scope>IDENTIFICATION</scope>
    <source>
        <tissue evidence="3">Leaf</tissue>
    </source>
</reference>
<dbReference type="InterPro" id="IPR029071">
    <property type="entry name" value="Ubiquitin-like_domsf"/>
</dbReference>
<evidence type="ECO:0000313" key="2">
    <source>
        <dbReference type="Proteomes" id="UP000694864"/>
    </source>
</evidence>
<proteinExistence type="predicted"/>
<feature type="domain" description="Ubiquitin-like" evidence="1">
    <location>
        <begin position="200"/>
        <end position="281"/>
    </location>
</feature>
<gene>
    <name evidence="3" type="primary">LOC104747253</name>
</gene>
<feature type="domain" description="Ubiquitin-like" evidence="1">
    <location>
        <begin position="6"/>
        <end position="74"/>
    </location>
</feature>
<dbReference type="CDD" id="cd17039">
    <property type="entry name" value="Ubl_ubiquitin_like"/>
    <property type="match status" value="1"/>
</dbReference>
<organism evidence="2 3">
    <name type="scientific">Camelina sativa</name>
    <name type="common">False flax</name>
    <name type="synonym">Myagrum sativum</name>
    <dbReference type="NCBI Taxonomy" id="90675"/>
    <lineage>
        <taxon>Eukaryota</taxon>
        <taxon>Viridiplantae</taxon>
        <taxon>Streptophyta</taxon>
        <taxon>Embryophyta</taxon>
        <taxon>Tracheophyta</taxon>
        <taxon>Spermatophyta</taxon>
        <taxon>Magnoliopsida</taxon>
        <taxon>eudicotyledons</taxon>
        <taxon>Gunneridae</taxon>
        <taxon>Pentapetalae</taxon>
        <taxon>rosids</taxon>
        <taxon>malvids</taxon>
        <taxon>Brassicales</taxon>
        <taxon>Brassicaceae</taxon>
        <taxon>Camelineae</taxon>
        <taxon>Camelina</taxon>
    </lineage>
</organism>
<dbReference type="PANTHER" id="PTHR10621:SF38">
    <property type="entry name" value="UBIQUITIN DOMAIN-CONTAINING PROTEIN 7SL RNA1-RELATED"/>
    <property type="match status" value="1"/>
</dbReference>
<evidence type="ECO:0000259" key="1">
    <source>
        <dbReference type="PROSITE" id="PS50053"/>
    </source>
</evidence>
<protein>
    <submittedName>
        <fullName evidence="3">Uncharacterized protein LOC104747253</fullName>
    </submittedName>
</protein>
<dbReference type="RefSeq" id="XP_010467162.2">
    <property type="nucleotide sequence ID" value="XM_010468860.2"/>
</dbReference>
<dbReference type="PROSITE" id="PS50053">
    <property type="entry name" value="UBIQUITIN_2"/>
    <property type="match status" value="2"/>
</dbReference>
<name>A0ABM0W8C4_CAMSA</name>
<accession>A0ABM0W8C4</accession>
<dbReference type="SMART" id="SM00213">
    <property type="entry name" value="UBQ"/>
    <property type="match status" value="1"/>
</dbReference>
<dbReference type="PANTHER" id="PTHR10621">
    <property type="entry name" value="UV EXCISION REPAIR PROTEIN RAD23"/>
    <property type="match status" value="1"/>
</dbReference>
<dbReference type="Pfam" id="PF00240">
    <property type="entry name" value="ubiquitin"/>
    <property type="match status" value="1"/>
</dbReference>
<dbReference type="InterPro" id="IPR000626">
    <property type="entry name" value="Ubiquitin-like_dom"/>
</dbReference>
<sequence length="284" mass="32542">TIDTIMKLLIDTQSGSSFFIDVHFLDTVLRMKEKIEESQGIPVCIQTLFFQGKVLQDPLHYFECRIPENSRLFLSISPFHNPNLNSNDLVPQTEQSPPNPIHGFVHNQDFPVMMSNKYQVPGRIQKVMARRIDNGSSRPSYSLDELLAPQDLPPVTVGSTRNRYQEVVQPEQCSSSDSVKEVINIPDSPVRSKTIPSIKLTVFVKPFEETRMIPVEVNAGDHVEELMKELVKMKERGELNLPLEWYYFILRGRILLETKSFMWNHVADGDTIELKLFAASSYFV</sequence>
<feature type="non-terminal residue" evidence="3">
    <location>
        <position position="1"/>
    </location>
</feature>
<dbReference type="Proteomes" id="UP000694864">
    <property type="component" value="Chromosome 2"/>
</dbReference>
<dbReference type="Gene3D" id="3.10.20.90">
    <property type="entry name" value="Phosphatidylinositol 3-kinase Catalytic Subunit, Chain A, domain 1"/>
    <property type="match status" value="1"/>
</dbReference>